<keyword evidence="3" id="KW-0808">Transferase</keyword>
<evidence type="ECO:0000313" key="6">
    <source>
        <dbReference type="EMBL" id="AMQ57490.1"/>
    </source>
</evidence>
<dbReference type="InterPro" id="IPR055270">
    <property type="entry name" value="Glyco_tran_10_C"/>
</dbReference>
<reference evidence="6 7" key="2">
    <citation type="journal article" date="2016" name="Genome Announc.">
        <title>Complete Genome Sequence of Algoriphagus sp. Strain M8-2, Isolated from a Brackish Lake.</title>
        <authorList>
            <person name="Muraguchi Y."/>
            <person name="Kushimoto K."/>
            <person name="Ohtsubo Y."/>
            <person name="Suzuki T."/>
            <person name="Dohra H."/>
            <person name="Kimbara K."/>
            <person name="Shintani M."/>
        </authorList>
    </citation>
    <scope>NUCLEOTIDE SEQUENCE [LARGE SCALE GENOMIC DNA]</scope>
    <source>
        <strain evidence="6 7">M8-2</strain>
    </source>
</reference>
<dbReference type="Gene3D" id="3.40.50.11660">
    <property type="entry name" value="Glycosyl transferase family 10, C-terminal domain"/>
    <property type="match status" value="1"/>
</dbReference>
<evidence type="ECO:0000313" key="7">
    <source>
        <dbReference type="Proteomes" id="UP000073816"/>
    </source>
</evidence>
<protein>
    <submittedName>
        <fullName evidence="6">Uncharacterized protein</fullName>
    </submittedName>
</protein>
<dbReference type="STRING" id="1727163.AO498_13665"/>
<keyword evidence="2" id="KW-0328">Glycosyltransferase</keyword>
<dbReference type="OrthoDB" id="9791032at2"/>
<dbReference type="InterPro" id="IPR038577">
    <property type="entry name" value="GT10-like_C_sf"/>
</dbReference>
<evidence type="ECO:0000256" key="2">
    <source>
        <dbReference type="ARBA" id="ARBA00022676"/>
    </source>
</evidence>
<organism evidence="6 7">
    <name type="scientific">Algoriphagus sanaruensis</name>
    <dbReference type="NCBI Taxonomy" id="1727163"/>
    <lineage>
        <taxon>Bacteria</taxon>
        <taxon>Pseudomonadati</taxon>
        <taxon>Bacteroidota</taxon>
        <taxon>Cytophagia</taxon>
        <taxon>Cytophagales</taxon>
        <taxon>Cyclobacteriaceae</taxon>
        <taxon>Algoriphagus</taxon>
    </lineage>
</organism>
<dbReference type="Proteomes" id="UP000073816">
    <property type="component" value="Chromosome"/>
</dbReference>
<dbReference type="InterPro" id="IPR041058">
    <property type="entry name" value="FucT_N"/>
</dbReference>
<gene>
    <name evidence="6" type="ORF">AO498_13665</name>
</gene>
<keyword evidence="7" id="KW-1185">Reference proteome</keyword>
<dbReference type="GO" id="GO:0016020">
    <property type="term" value="C:membrane"/>
    <property type="evidence" value="ECO:0007669"/>
    <property type="project" value="InterPro"/>
</dbReference>
<dbReference type="PATRIC" id="fig|1727163.4.peg.2853"/>
<reference evidence="7" key="1">
    <citation type="submission" date="2015-09" db="EMBL/GenBank/DDBJ databases">
        <title>Complete sequence of Algoriphagus sp. M8-2.</title>
        <authorList>
            <person name="Shintani M."/>
        </authorList>
    </citation>
    <scope>NUCLEOTIDE SEQUENCE [LARGE SCALE GENOMIC DNA]</scope>
    <source>
        <strain evidence="7">M8-2</strain>
    </source>
</reference>
<dbReference type="PANTHER" id="PTHR11929:SF194">
    <property type="entry name" value="ALPHA-(1,3)-FUCOSYLTRANSFERASE 10"/>
    <property type="match status" value="1"/>
</dbReference>
<dbReference type="AlphaFoldDB" id="A0A142EQT5"/>
<name>A0A142EQT5_9BACT</name>
<accession>A0A142EQT5</accession>
<dbReference type="Pfam" id="PF18025">
    <property type="entry name" value="FucT_N"/>
    <property type="match status" value="1"/>
</dbReference>
<dbReference type="RefSeq" id="WP_067548768.1">
    <property type="nucleotide sequence ID" value="NZ_CP012836.1"/>
</dbReference>
<evidence type="ECO:0000259" key="5">
    <source>
        <dbReference type="Pfam" id="PF18025"/>
    </source>
</evidence>
<evidence type="ECO:0000256" key="3">
    <source>
        <dbReference type="ARBA" id="ARBA00022679"/>
    </source>
</evidence>
<feature type="domain" description="Fucosyltransferase C-terminal" evidence="4">
    <location>
        <begin position="115"/>
        <end position="245"/>
    </location>
</feature>
<dbReference type="InterPro" id="IPR001503">
    <property type="entry name" value="Glyco_trans_10"/>
</dbReference>
<dbReference type="GO" id="GO:0008417">
    <property type="term" value="F:fucosyltransferase activity"/>
    <property type="evidence" value="ECO:0007669"/>
    <property type="project" value="InterPro"/>
</dbReference>
<evidence type="ECO:0000256" key="1">
    <source>
        <dbReference type="ARBA" id="ARBA00008919"/>
    </source>
</evidence>
<feature type="domain" description="Alpha-(1,3)-fucosyltransferase FucT N-terminal" evidence="5">
    <location>
        <begin position="4"/>
        <end position="93"/>
    </location>
</feature>
<dbReference type="SUPFAM" id="SSF53756">
    <property type="entry name" value="UDP-Glycosyltransferase/glycogen phosphorylase"/>
    <property type="match status" value="1"/>
</dbReference>
<evidence type="ECO:0000259" key="4">
    <source>
        <dbReference type="Pfam" id="PF00852"/>
    </source>
</evidence>
<dbReference type="Pfam" id="PF00852">
    <property type="entry name" value="Glyco_transf_10"/>
    <property type="match status" value="1"/>
</dbReference>
<dbReference type="EMBL" id="CP012836">
    <property type="protein sequence ID" value="AMQ57490.1"/>
    <property type="molecule type" value="Genomic_DNA"/>
</dbReference>
<dbReference type="PANTHER" id="PTHR11929">
    <property type="entry name" value="ALPHA- 1,3 -FUCOSYLTRANSFERASE"/>
    <property type="match status" value="1"/>
</dbReference>
<proteinExistence type="inferred from homology"/>
<comment type="similarity">
    <text evidence="1">Belongs to the glycosyltransferase 10 family.</text>
</comment>
<sequence length="313" mass="37050">MIHLKFVDHYKEFVPETDRIFTFLQNHFQVKLVDQNPDFIIYSSWGIEHLKYDCPKIFYTGENHRPNFFLCDYALGFDFIDRPNYLRVPLYSILWYYDFSTLVFPKHLETIQQNPKSKFCCFVASNGGAKERNKIFEKLSLYDLVDSGGKVMNNVGGPVPNKIEFMRPYKFCIAYENSSYPGYVTEKIMDCFIAGCIPIYWGSPCIERDFNPGRIINRHDFDSDEAMIQRIQELNENEEAYQDFIKQPIFNGNQLTEYFDQERLLIFFEQVFEGPKITRSKGIKKSIGLGIRQTKIWESKIKRKIGGFERVWY</sequence>
<dbReference type="KEGG" id="alm:AO498_13665"/>